<dbReference type="STRING" id="91604.ID47_10355"/>
<evidence type="ECO:0000313" key="7">
    <source>
        <dbReference type="EMBL" id="AIK97046.1"/>
    </source>
</evidence>
<proteinExistence type="predicted"/>
<dbReference type="GO" id="GO:0005886">
    <property type="term" value="C:plasma membrane"/>
    <property type="evidence" value="ECO:0007669"/>
    <property type="project" value="UniProtKB-SubCell"/>
</dbReference>
<feature type="transmembrane region" description="Helical" evidence="6">
    <location>
        <begin position="39"/>
        <end position="56"/>
    </location>
</feature>
<keyword evidence="8" id="KW-1185">Reference proteome</keyword>
<evidence type="ECO:0000256" key="1">
    <source>
        <dbReference type="ARBA" id="ARBA00004651"/>
    </source>
</evidence>
<evidence type="ECO:0000313" key="8">
    <source>
        <dbReference type="Proteomes" id="UP000028926"/>
    </source>
</evidence>
<evidence type="ECO:0000256" key="5">
    <source>
        <dbReference type="ARBA" id="ARBA00023136"/>
    </source>
</evidence>
<dbReference type="EMBL" id="CP008941">
    <property type="protein sequence ID" value="AIK97046.1"/>
    <property type="molecule type" value="Genomic_DNA"/>
</dbReference>
<feature type="transmembrane region" description="Helical" evidence="6">
    <location>
        <begin position="240"/>
        <end position="262"/>
    </location>
</feature>
<dbReference type="GO" id="GO:0022857">
    <property type="term" value="F:transmembrane transporter activity"/>
    <property type="evidence" value="ECO:0007669"/>
    <property type="project" value="InterPro"/>
</dbReference>
<keyword evidence="3 6" id="KW-0812">Transmembrane</keyword>
<feature type="transmembrane region" description="Helical" evidence="6">
    <location>
        <begin position="184"/>
        <end position="202"/>
    </location>
</feature>
<feature type="transmembrane region" description="Helical" evidence="6">
    <location>
        <begin position="6"/>
        <end position="27"/>
    </location>
</feature>
<keyword evidence="4 6" id="KW-1133">Transmembrane helix</keyword>
<dbReference type="CDD" id="cd06574">
    <property type="entry name" value="TM_PBP1_branched-chain-AA_like"/>
    <property type="match status" value="1"/>
</dbReference>
<feature type="transmembrane region" description="Helical" evidence="6">
    <location>
        <begin position="88"/>
        <end position="106"/>
    </location>
</feature>
<dbReference type="HOGENOM" id="CLU_067296_0_0_5"/>
<accession>A0A077AWX6</accession>
<feature type="transmembrane region" description="Helical" evidence="6">
    <location>
        <begin position="274"/>
        <end position="293"/>
    </location>
</feature>
<evidence type="ECO:0000256" key="4">
    <source>
        <dbReference type="ARBA" id="ARBA00022989"/>
    </source>
</evidence>
<protein>
    <submittedName>
        <fullName evidence="7">ABC transporter permease</fullName>
    </submittedName>
</protein>
<dbReference type="PANTHER" id="PTHR32196:SF69">
    <property type="entry name" value="BRANCHED-CHAIN AMINO ACID TRANSPORT SYSTEM, PERMEASE PROTEIN"/>
    <property type="match status" value="1"/>
</dbReference>
<evidence type="ECO:0000256" key="6">
    <source>
        <dbReference type="SAM" id="Phobius"/>
    </source>
</evidence>
<dbReference type="eggNOG" id="COG4120">
    <property type="taxonomic scope" value="Bacteria"/>
</dbReference>
<sequence length="295" mass="31010">MNILQFTGAVELGLIYSLVALGVFLSFRVLKFPDLTVDGSFPLGAAVTASLISVGINPLVATLVAFAAGSVAGLITATLFTRFKITDLIAGIITMTALYSINIRVMQGRPNLSIVDKQTLISQLKTLLRPFVDSFALGAALFILVGGIVFLCYYFLSSQYGLALRATGNNAQMARANGIADRRMIQVGLAVSNGLVALGGSLFAQESAFGDINIGIGTIVSGLSGVILGEAFFPSRRLIFQIFACVLGALADRFILTFALNIDGIGLEPTDLNLIRAAILATAIILSNVIKGIKS</sequence>
<evidence type="ECO:0000256" key="3">
    <source>
        <dbReference type="ARBA" id="ARBA00022692"/>
    </source>
</evidence>
<name>A0A077AWX6_9PROT</name>
<dbReference type="Proteomes" id="UP000028926">
    <property type="component" value="Chromosome"/>
</dbReference>
<dbReference type="RefSeq" id="WP_038466058.1">
    <property type="nucleotide sequence ID" value="NZ_CP008941.1"/>
</dbReference>
<reference evidence="7 8" key="1">
    <citation type="submission" date="2014-07" db="EMBL/GenBank/DDBJ databases">
        <title>Comparative genomic insights into amoeba endosymbionts belonging to the families of Holosporaceae and Candidatus Midichloriaceae within Rickettsiales.</title>
        <authorList>
            <person name="Wang Z."/>
            <person name="Wu M."/>
        </authorList>
    </citation>
    <scope>NUCLEOTIDE SEQUENCE [LARGE SCALE GENOMIC DNA]</scope>
    <source>
        <strain evidence="7">PRA3</strain>
    </source>
</reference>
<organism evidence="7 8">
    <name type="scientific">Candidatus Odyssella acanthamoebae</name>
    <dbReference type="NCBI Taxonomy" id="91604"/>
    <lineage>
        <taxon>Bacteria</taxon>
        <taxon>Pseudomonadati</taxon>
        <taxon>Pseudomonadota</taxon>
        <taxon>Alphaproteobacteria</taxon>
        <taxon>Holosporales</taxon>
        <taxon>Candidatus Paracaedibacteraceae</taxon>
        <taxon>Candidatus Odyssella</taxon>
    </lineage>
</organism>
<gene>
    <name evidence="7" type="ORF">ID47_10355</name>
</gene>
<dbReference type="Pfam" id="PF02653">
    <property type="entry name" value="BPD_transp_2"/>
    <property type="match status" value="1"/>
</dbReference>
<dbReference type="OrthoDB" id="9778389at2"/>
<dbReference type="InterPro" id="IPR001851">
    <property type="entry name" value="ABC_transp_permease"/>
</dbReference>
<dbReference type="AlphaFoldDB" id="A0A077AWX6"/>
<feature type="transmembrane region" description="Helical" evidence="6">
    <location>
        <begin position="214"/>
        <end position="233"/>
    </location>
</feature>
<feature type="transmembrane region" description="Helical" evidence="6">
    <location>
        <begin position="135"/>
        <end position="156"/>
    </location>
</feature>
<evidence type="ECO:0000256" key="2">
    <source>
        <dbReference type="ARBA" id="ARBA00022475"/>
    </source>
</evidence>
<comment type="subcellular location">
    <subcellularLocation>
        <location evidence="1">Cell membrane</location>
        <topology evidence="1">Multi-pass membrane protein</topology>
    </subcellularLocation>
</comment>
<keyword evidence="2" id="KW-1003">Cell membrane</keyword>
<dbReference type="KEGG" id="paca:ID47_10355"/>
<dbReference type="PANTHER" id="PTHR32196">
    <property type="entry name" value="ABC TRANSPORTER PERMEASE PROTEIN YPHD-RELATED-RELATED"/>
    <property type="match status" value="1"/>
</dbReference>
<keyword evidence="5 6" id="KW-0472">Membrane</keyword>